<comment type="caution">
    <text evidence="2">The sequence shown here is derived from an EMBL/GenBank/DDBJ whole genome shotgun (WGS) entry which is preliminary data.</text>
</comment>
<dbReference type="InterPro" id="IPR009875">
    <property type="entry name" value="PilZ_domain"/>
</dbReference>
<dbReference type="GO" id="GO:0035438">
    <property type="term" value="F:cyclic-di-GMP binding"/>
    <property type="evidence" value="ECO:0007669"/>
    <property type="project" value="InterPro"/>
</dbReference>
<accession>A0A1F7SHL2</accession>
<dbReference type="Pfam" id="PF07238">
    <property type="entry name" value="PilZ"/>
    <property type="match status" value="1"/>
</dbReference>
<dbReference type="Proteomes" id="UP000178082">
    <property type="component" value="Unassembled WGS sequence"/>
</dbReference>
<evidence type="ECO:0000259" key="1">
    <source>
        <dbReference type="Pfam" id="PF07238"/>
    </source>
</evidence>
<dbReference type="AlphaFoldDB" id="A0A1F7SHL2"/>
<name>A0A1F7SHL2_9BACT</name>
<protein>
    <recommendedName>
        <fullName evidence="1">PilZ domain-containing protein</fullName>
    </recommendedName>
</protein>
<sequence length="130" mass="14995">MPFSEKRKMERMSVDLPLRYWVIKGKNIDKERNASELAEGVSKDISDGGICIKTGIAPIKTPFKEDKELLGMEIDLFPHFKNVKAFGKPRWVVDIKEEGRIKYIIGIEFLESKNGNHKVLQTYLKNSNNR</sequence>
<dbReference type="EMBL" id="MGDI01000031">
    <property type="protein sequence ID" value="OGL52657.1"/>
    <property type="molecule type" value="Genomic_DNA"/>
</dbReference>
<feature type="domain" description="PilZ" evidence="1">
    <location>
        <begin position="32"/>
        <end position="124"/>
    </location>
</feature>
<reference evidence="2 3" key="1">
    <citation type="journal article" date="2016" name="Nat. Commun.">
        <title>Thousands of microbial genomes shed light on interconnected biogeochemical processes in an aquifer system.</title>
        <authorList>
            <person name="Anantharaman K."/>
            <person name="Brown C.T."/>
            <person name="Hug L.A."/>
            <person name="Sharon I."/>
            <person name="Castelle C.J."/>
            <person name="Probst A.J."/>
            <person name="Thomas B.C."/>
            <person name="Singh A."/>
            <person name="Wilkins M.J."/>
            <person name="Karaoz U."/>
            <person name="Brodie E.L."/>
            <person name="Williams K.H."/>
            <person name="Hubbard S.S."/>
            <person name="Banfield J.F."/>
        </authorList>
    </citation>
    <scope>NUCLEOTIDE SEQUENCE [LARGE SCALE GENOMIC DNA]</scope>
</reference>
<gene>
    <name evidence="2" type="ORF">A3G31_11920</name>
</gene>
<organism evidence="2 3">
    <name type="scientific">Candidatus Schekmanbacteria bacterium RIFCSPLOWO2_12_FULL_38_15</name>
    <dbReference type="NCBI Taxonomy" id="1817883"/>
    <lineage>
        <taxon>Bacteria</taxon>
        <taxon>Candidatus Schekmaniibacteriota</taxon>
    </lineage>
</organism>
<proteinExistence type="predicted"/>
<evidence type="ECO:0000313" key="2">
    <source>
        <dbReference type="EMBL" id="OGL52657.1"/>
    </source>
</evidence>
<dbReference type="Gene3D" id="2.40.10.220">
    <property type="entry name" value="predicted glycosyltransferase like domains"/>
    <property type="match status" value="1"/>
</dbReference>
<evidence type="ECO:0000313" key="3">
    <source>
        <dbReference type="Proteomes" id="UP000178082"/>
    </source>
</evidence>